<dbReference type="Gene3D" id="3.90.580.10">
    <property type="entry name" value="Zinc finger, CHC2-type domain"/>
    <property type="match status" value="1"/>
</dbReference>
<dbReference type="InterPro" id="IPR036977">
    <property type="entry name" value="DNA_primase_Znf_CHC2"/>
</dbReference>
<feature type="domain" description="Toprim" evidence="15">
    <location>
        <begin position="256"/>
        <end position="337"/>
    </location>
</feature>
<dbReference type="CDD" id="cd03364">
    <property type="entry name" value="TOPRIM_DnaG_primases"/>
    <property type="match status" value="1"/>
</dbReference>
<comment type="function">
    <text evidence="12 13">RNA polymerase that catalyzes the synthesis of short RNA molecules used as primers for DNA polymerase during DNA replication.</text>
</comment>
<dbReference type="SMART" id="SM00400">
    <property type="entry name" value="ZnF_CHCC"/>
    <property type="match status" value="1"/>
</dbReference>
<accession>A0A844FHV0</accession>
<keyword evidence="3 12" id="KW-0808">Transferase</keyword>
<evidence type="ECO:0000256" key="13">
    <source>
        <dbReference type="PIRNR" id="PIRNR002811"/>
    </source>
</evidence>
<dbReference type="SUPFAM" id="SSF48024">
    <property type="entry name" value="N-terminal domain of DnaB helicase"/>
    <property type="match status" value="1"/>
</dbReference>
<dbReference type="PIRSF" id="PIRSF002811">
    <property type="entry name" value="DnaG"/>
    <property type="match status" value="1"/>
</dbReference>
<dbReference type="InterPro" id="IPR013264">
    <property type="entry name" value="DNAG_N"/>
</dbReference>
<dbReference type="OrthoDB" id="9803773at2"/>
<dbReference type="InterPro" id="IPR019475">
    <property type="entry name" value="DNA_primase_DnaB-bd"/>
</dbReference>
<evidence type="ECO:0000256" key="1">
    <source>
        <dbReference type="ARBA" id="ARBA00022478"/>
    </source>
</evidence>
<dbReference type="InterPro" id="IPR050219">
    <property type="entry name" value="DnaG_primase"/>
</dbReference>
<keyword evidence="8 12" id="KW-0862">Zinc</keyword>
<dbReference type="Pfam" id="PF08275">
    <property type="entry name" value="DNAG_N"/>
    <property type="match status" value="1"/>
</dbReference>
<keyword evidence="5 12" id="KW-0235">DNA replication</keyword>
<keyword evidence="11 12" id="KW-0804">Transcription</keyword>
<dbReference type="InterPro" id="IPR037068">
    <property type="entry name" value="DNA_primase_core_N_sf"/>
</dbReference>
<evidence type="ECO:0000256" key="5">
    <source>
        <dbReference type="ARBA" id="ARBA00022705"/>
    </source>
</evidence>
<keyword evidence="4 12" id="KW-0548">Nucleotidyltransferase</keyword>
<evidence type="ECO:0000256" key="8">
    <source>
        <dbReference type="ARBA" id="ARBA00022833"/>
    </source>
</evidence>
<evidence type="ECO:0000313" key="16">
    <source>
        <dbReference type="EMBL" id="MSS43653.1"/>
    </source>
</evidence>
<keyword evidence="7 12" id="KW-0863">Zinc-finger</keyword>
<comment type="cofactor">
    <cofactor evidence="12 13 14">
        <name>Zn(2+)</name>
        <dbReference type="ChEBI" id="CHEBI:29105"/>
    </cofactor>
    <text evidence="12 13 14">Binds 1 zinc ion per monomer.</text>
</comment>
<dbReference type="GO" id="GO:0000428">
    <property type="term" value="C:DNA-directed RNA polymerase complex"/>
    <property type="evidence" value="ECO:0007669"/>
    <property type="project" value="UniProtKB-KW"/>
</dbReference>
<evidence type="ECO:0000256" key="2">
    <source>
        <dbReference type="ARBA" id="ARBA00022515"/>
    </source>
</evidence>
<organism evidence="16 17">
    <name type="scientific">Anaerosalibacter bizertensis</name>
    <dbReference type="NCBI Taxonomy" id="932217"/>
    <lineage>
        <taxon>Bacteria</taxon>
        <taxon>Bacillati</taxon>
        <taxon>Bacillota</taxon>
        <taxon>Tissierellia</taxon>
        <taxon>Tissierellales</taxon>
        <taxon>Sporanaerobacteraceae</taxon>
        <taxon>Anaerosalibacter</taxon>
    </lineage>
</organism>
<keyword evidence="1 12" id="KW-0240">DNA-directed RNA polymerase</keyword>
<evidence type="ECO:0000256" key="4">
    <source>
        <dbReference type="ARBA" id="ARBA00022695"/>
    </source>
</evidence>
<evidence type="ECO:0000256" key="12">
    <source>
        <dbReference type="HAMAP-Rule" id="MF_00974"/>
    </source>
</evidence>
<evidence type="ECO:0000256" key="10">
    <source>
        <dbReference type="ARBA" id="ARBA00023125"/>
    </source>
</evidence>
<reference evidence="16 17" key="1">
    <citation type="submission" date="2019-08" db="EMBL/GenBank/DDBJ databases">
        <title>In-depth cultivation of the pig gut microbiome towards novel bacterial diversity and tailored functional studies.</title>
        <authorList>
            <person name="Wylensek D."/>
            <person name="Hitch T.C.A."/>
            <person name="Clavel T."/>
        </authorList>
    </citation>
    <scope>NUCLEOTIDE SEQUENCE [LARGE SCALE GENOMIC DNA]</scope>
    <source>
        <strain evidence="16 17">Med78-601-WT-4W-RMD-3</strain>
    </source>
</reference>
<feature type="zinc finger region" description="CHC2-type" evidence="12 14">
    <location>
        <begin position="40"/>
        <end position="64"/>
    </location>
</feature>
<dbReference type="RefSeq" id="WP_154484329.1">
    <property type="nucleotide sequence ID" value="NZ_VULR01000009.1"/>
</dbReference>
<dbReference type="HAMAP" id="MF_00974">
    <property type="entry name" value="DNA_primase_DnaG"/>
    <property type="match status" value="1"/>
</dbReference>
<evidence type="ECO:0000313" key="17">
    <source>
        <dbReference type="Proteomes" id="UP000462760"/>
    </source>
</evidence>
<evidence type="ECO:0000256" key="9">
    <source>
        <dbReference type="ARBA" id="ARBA00022842"/>
    </source>
</evidence>
<dbReference type="PANTHER" id="PTHR30313">
    <property type="entry name" value="DNA PRIMASE"/>
    <property type="match status" value="1"/>
</dbReference>
<dbReference type="Gene3D" id="3.90.980.10">
    <property type="entry name" value="DNA primase, catalytic core, N-terminal domain"/>
    <property type="match status" value="1"/>
</dbReference>
<comment type="subunit">
    <text evidence="12">Monomer. Interacts with DnaB.</text>
</comment>
<dbReference type="PROSITE" id="PS50880">
    <property type="entry name" value="TOPRIM"/>
    <property type="match status" value="1"/>
</dbReference>
<dbReference type="EMBL" id="VULR01000009">
    <property type="protein sequence ID" value="MSS43653.1"/>
    <property type="molecule type" value="Genomic_DNA"/>
</dbReference>
<keyword evidence="6 12" id="KW-0479">Metal-binding</keyword>
<dbReference type="Pfam" id="PF10410">
    <property type="entry name" value="DnaB_bind"/>
    <property type="match status" value="1"/>
</dbReference>
<dbReference type="SUPFAM" id="SSF57783">
    <property type="entry name" value="Zinc beta-ribbon"/>
    <property type="match status" value="1"/>
</dbReference>
<dbReference type="SUPFAM" id="SSF56731">
    <property type="entry name" value="DNA primase core"/>
    <property type="match status" value="1"/>
</dbReference>
<dbReference type="Pfam" id="PF13155">
    <property type="entry name" value="Toprim_2"/>
    <property type="match status" value="1"/>
</dbReference>
<comment type="domain">
    <text evidence="12">Contains an N-terminal zinc-binding domain, a central core domain that contains the primase activity, and a C-terminal DnaB-binding domain.</text>
</comment>
<dbReference type="FunFam" id="3.90.980.10:FF:000001">
    <property type="entry name" value="DNA primase"/>
    <property type="match status" value="1"/>
</dbReference>
<dbReference type="SMART" id="SM00493">
    <property type="entry name" value="TOPRIM"/>
    <property type="match status" value="1"/>
</dbReference>
<dbReference type="FunFam" id="3.90.580.10:FF:000001">
    <property type="entry name" value="DNA primase"/>
    <property type="match status" value="1"/>
</dbReference>
<comment type="catalytic activity">
    <reaction evidence="12">
        <text>ssDNA + n NTP = ssDNA/pppN(pN)n-1 hybrid + (n-1) diphosphate.</text>
        <dbReference type="EC" id="2.7.7.101"/>
    </reaction>
</comment>
<dbReference type="FunFam" id="3.40.1360.10:FF:000002">
    <property type="entry name" value="DNA primase"/>
    <property type="match status" value="1"/>
</dbReference>
<dbReference type="GO" id="GO:0005524">
    <property type="term" value="F:ATP binding"/>
    <property type="evidence" value="ECO:0007669"/>
    <property type="project" value="InterPro"/>
</dbReference>
<dbReference type="NCBIfam" id="TIGR01391">
    <property type="entry name" value="dnaG"/>
    <property type="match status" value="1"/>
</dbReference>
<dbReference type="GO" id="GO:0003899">
    <property type="term" value="F:DNA-directed RNA polymerase activity"/>
    <property type="evidence" value="ECO:0007669"/>
    <property type="project" value="UniProtKB-UniRule"/>
</dbReference>
<keyword evidence="9" id="KW-0460">Magnesium</keyword>
<evidence type="ECO:0000256" key="11">
    <source>
        <dbReference type="ARBA" id="ARBA00023163"/>
    </source>
</evidence>
<dbReference type="EC" id="2.7.7.101" evidence="12"/>
<dbReference type="GO" id="GO:1990077">
    <property type="term" value="C:primosome complex"/>
    <property type="evidence" value="ECO:0007669"/>
    <property type="project" value="UniProtKB-KW"/>
</dbReference>
<dbReference type="InterPro" id="IPR006295">
    <property type="entry name" value="DNA_primase_DnaG"/>
</dbReference>
<dbReference type="AlphaFoldDB" id="A0A844FHV0"/>
<comment type="caution">
    <text evidence="16">The sequence shown here is derived from an EMBL/GenBank/DDBJ whole genome shotgun (WGS) entry which is preliminary data.</text>
</comment>
<dbReference type="InterPro" id="IPR016136">
    <property type="entry name" value="DNA_helicase_N/primase_C"/>
</dbReference>
<keyword evidence="10 12" id="KW-0238">DNA-binding</keyword>
<dbReference type="Proteomes" id="UP000462760">
    <property type="component" value="Unassembled WGS sequence"/>
</dbReference>
<evidence type="ECO:0000256" key="14">
    <source>
        <dbReference type="PIRSR" id="PIRSR002811-1"/>
    </source>
</evidence>
<dbReference type="GO" id="GO:0008270">
    <property type="term" value="F:zinc ion binding"/>
    <property type="evidence" value="ECO:0007669"/>
    <property type="project" value="UniProtKB-UniRule"/>
</dbReference>
<dbReference type="PANTHER" id="PTHR30313:SF2">
    <property type="entry name" value="DNA PRIMASE"/>
    <property type="match status" value="1"/>
</dbReference>
<gene>
    <name evidence="12" type="primary">dnaG</name>
    <name evidence="16" type="ORF">FYJ27_07925</name>
</gene>
<dbReference type="InterPro" id="IPR030846">
    <property type="entry name" value="DnaG_bac"/>
</dbReference>
<evidence type="ECO:0000256" key="7">
    <source>
        <dbReference type="ARBA" id="ARBA00022771"/>
    </source>
</evidence>
<dbReference type="Pfam" id="PF01807">
    <property type="entry name" value="Zn_ribbon_DnaG"/>
    <property type="match status" value="1"/>
</dbReference>
<proteinExistence type="inferred from homology"/>
<dbReference type="GO" id="GO:0005737">
    <property type="term" value="C:cytoplasm"/>
    <property type="evidence" value="ECO:0007669"/>
    <property type="project" value="TreeGrafter"/>
</dbReference>
<dbReference type="Gene3D" id="1.10.860.10">
    <property type="entry name" value="DNAb Helicase, Chain A"/>
    <property type="match status" value="1"/>
</dbReference>
<dbReference type="GO" id="GO:0003678">
    <property type="term" value="F:DNA helicase activity"/>
    <property type="evidence" value="ECO:0007669"/>
    <property type="project" value="InterPro"/>
</dbReference>
<evidence type="ECO:0000256" key="3">
    <source>
        <dbReference type="ARBA" id="ARBA00022679"/>
    </source>
</evidence>
<keyword evidence="2 12" id="KW-0639">Primosome</keyword>
<protein>
    <recommendedName>
        <fullName evidence="12 13">DNA primase</fullName>
        <ecNumber evidence="12">2.7.7.101</ecNumber>
    </recommendedName>
</protein>
<dbReference type="InterPro" id="IPR034151">
    <property type="entry name" value="TOPRIM_DnaG_bac"/>
</dbReference>
<dbReference type="GO" id="GO:0006269">
    <property type="term" value="P:DNA replication, synthesis of primer"/>
    <property type="evidence" value="ECO:0007669"/>
    <property type="project" value="UniProtKB-UniRule"/>
</dbReference>
<evidence type="ECO:0000259" key="15">
    <source>
        <dbReference type="PROSITE" id="PS50880"/>
    </source>
</evidence>
<dbReference type="GO" id="GO:0003677">
    <property type="term" value="F:DNA binding"/>
    <property type="evidence" value="ECO:0007669"/>
    <property type="project" value="UniProtKB-KW"/>
</dbReference>
<dbReference type="InterPro" id="IPR036185">
    <property type="entry name" value="DNA_heli_DnaB-like_N_sf"/>
</dbReference>
<dbReference type="InterPro" id="IPR006171">
    <property type="entry name" value="TOPRIM_dom"/>
</dbReference>
<name>A0A844FHV0_9FIRM</name>
<sequence>MSYYIDDDTIERVRSSNNIVDIVSEYLNLKRTGSNYVGICPFHSEKTPSFTVSDTKQFYHCFGCGEGGDVISFIMKKENLSFPEAVKFLADKVGIPLKEKGFKKNKELENKKAKLYEINREAARYFYKNLKANNQALFYLKQRAIDRRTATVFGLGFADRSWDSLYSYLTRKGYKEADIEKAGLIIKKKGKDGYYDRFRNRIIFPIIDTRGRVIAFGGRVIDSSNPKYLNSPETPVFSKGNNLFGLNILRKHSNIKKVVLVEGYMDVISLYSRGIDYTLASLGTAFTEQQAKYLKRYGDEVYLCYDSDVAGLKATDKALEILKKEGINAKVLPLPSGKDPDDFIKEEGKEKFEQLFDSSLSYIDFKIYFYKKQYNLNNLDEKIKFTKNVAKFLKRIKSPIEIDVYLDKISQETNISKEAIKKEIGRGYRNIDNRTISKDKYINTNYRYNKDKIIPVRSVLESGHLIAEKTIINLIFKDEKSFQKIKEHINPEDFMNYECRHLANYIYKSYEDNEELNKERLIEYLDDIVDVDLDKVLEILELDINASDENIDKIIQDLIETLISSKLKFERKKITEQIYNIDIKKEKDERDVEKLKQLCSELVEIDRKLKLHQ</sequence>
<dbReference type="Gene3D" id="3.40.1360.10">
    <property type="match status" value="1"/>
</dbReference>
<comment type="similarity">
    <text evidence="12 13">Belongs to the DnaG primase family.</text>
</comment>
<dbReference type="InterPro" id="IPR002694">
    <property type="entry name" value="Znf_CHC2"/>
</dbReference>
<evidence type="ECO:0000256" key="6">
    <source>
        <dbReference type="ARBA" id="ARBA00022723"/>
    </source>
</evidence>